<gene>
    <name evidence="2" type="ORF">NYF23_10795</name>
</gene>
<feature type="region of interest" description="Disordered" evidence="1">
    <location>
        <begin position="1"/>
        <end position="20"/>
    </location>
</feature>
<sequence length="71" mass="7891">MQPKCRRGSPHSGGVRKVRWAKAASGKSGGVRVIYFNTALKVTWLLTLYGKNERETIPAHELKKIKEAING</sequence>
<proteinExistence type="predicted"/>
<name>A0ABY5TUV4_9GAMM</name>
<dbReference type="EMBL" id="CP103416">
    <property type="protein sequence ID" value="UVW36371.1"/>
    <property type="molecule type" value="Genomic_DNA"/>
</dbReference>
<protein>
    <submittedName>
        <fullName evidence="2">Type II toxin-antitoxin system RelE/ParE family toxin</fullName>
    </submittedName>
</protein>
<dbReference type="PIRSF" id="PIRSF039032">
    <property type="entry name" value="HigB-2"/>
    <property type="match status" value="1"/>
</dbReference>
<dbReference type="Proteomes" id="UP001059934">
    <property type="component" value="Chromosome"/>
</dbReference>
<accession>A0ABY5TUV4</accession>
<dbReference type="Pfam" id="PF06296">
    <property type="entry name" value="RelE"/>
    <property type="match status" value="1"/>
</dbReference>
<evidence type="ECO:0000256" key="1">
    <source>
        <dbReference type="SAM" id="MobiDB-lite"/>
    </source>
</evidence>
<organism evidence="2 3">
    <name type="scientific">SAR92 clade bacterium H455</name>
    <dbReference type="NCBI Taxonomy" id="2974818"/>
    <lineage>
        <taxon>Bacteria</taxon>
        <taxon>Pseudomonadati</taxon>
        <taxon>Pseudomonadota</taxon>
        <taxon>Gammaproteobacteria</taxon>
        <taxon>Cellvibrionales</taxon>
        <taxon>Porticoccaceae</taxon>
        <taxon>SAR92 clade</taxon>
    </lineage>
</organism>
<evidence type="ECO:0000313" key="2">
    <source>
        <dbReference type="EMBL" id="UVW36371.1"/>
    </source>
</evidence>
<evidence type="ECO:0000313" key="3">
    <source>
        <dbReference type="Proteomes" id="UP001059934"/>
    </source>
</evidence>
<reference evidence="2" key="1">
    <citation type="submission" date="2022-08" db="EMBL/GenBank/DDBJ databases">
        <title>Catabolic pathway analysis in culturable SAR92 clade bacteria reveals their overlooked roles in DMSP degradation in coastal seas.</title>
        <authorList>
            <person name="He X."/>
            <person name="Zhang X."/>
            <person name="Zhang Y."/>
        </authorList>
    </citation>
    <scope>NUCLEOTIDE SEQUENCE</scope>
    <source>
        <strain evidence="2">H455</strain>
    </source>
</reference>
<keyword evidence="3" id="KW-1185">Reference proteome</keyword>
<dbReference type="InterPro" id="IPR009387">
    <property type="entry name" value="HigB-2"/>
</dbReference>